<evidence type="ECO:0000313" key="11">
    <source>
        <dbReference type="EMBL" id="OUN53583.1"/>
    </source>
</evidence>
<dbReference type="Proteomes" id="UP001181247">
    <property type="component" value="Unassembled WGS sequence"/>
</dbReference>
<evidence type="ECO:0000313" key="15">
    <source>
        <dbReference type="EMBL" id="RGU39620.1"/>
    </source>
</evidence>
<reference evidence="11" key="3">
    <citation type="journal article" date="2018" name="BMC Genomics">
        <title>Whole genome sequencing and function prediction of 133 gut anaerobes isolated from chicken caecum in pure cultures.</title>
        <authorList>
            <person name="Medvecky M."/>
            <person name="Cejkova D."/>
            <person name="Polansky O."/>
            <person name="Karasova D."/>
            <person name="Kubasova T."/>
            <person name="Cizek A."/>
            <person name="Rychlik I."/>
        </authorList>
    </citation>
    <scope>NUCLEOTIDE SEQUENCE</scope>
    <source>
        <strain evidence="11">An67</strain>
    </source>
</reference>
<dbReference type="EMBL" id="WCUG01000007">
    <property type="protein sequence ID" value="KAB4170266.1"/>
    <property type="molecule type" value="Genomic_DNA"/>
</dbReference>
<evidence type="ECO:0000313" key="6">
    <source>
        <dbReference type="EMBL" id="KAB4229052.1"/>
    </source>
</evidence>
<evidence type="ECO:0000313" key="26">
    <source>
        <dbReference type="Proteomes" id="UP000442334"/>
    </source>
</evidence>
<evidence type="ECO:0000313" key="29">
    <source>
        <dbReference type="Proteomes" id="UP001196342"/>
    </source>
</evidence>
<dbReference type="KEGG" id="bun:Bun01g_30050"/>
<dbReference type="EMBL" id="CYZF01000011">
    <property type="protein sequence ID" value="CUP39354.1"/>
    <property type="molecule type" value="Genomic_DNA"/>
</dbReference>
<evidence type="ECO:0000313" key="19">
    <source>
        <dbReference type="Proteomes" id="UP000260795"/>
    </source>
</evidence>
<evidence type="ECO:0000313" key="9">
    <source>
        <dbReference type="EMBL" id="MDC1881075.1"/>
    </source>
</evidence>
<dbReference type="EMBL" id="WCUA01000006">
    <property type="protein sequence ID" value="KAB4186185.1"/>
    <property type="molecule type" value="Genomic_DNA"/>
</dbReference>
<reference evidence="18" key="2">
    <citation type="submission" date="2017-04" db="EMBL/GenBank/DDBJ databases">
        <title>Function of individual gut microbiota members based on whole genome sequencing of pure cultures obtained from chicken caecum.</title>
        <authorList>
            <person name="Medvecky M."/>
            <person name="Cejkova D."/>
            <person name="Polansky O."/>
            <person name="Karasova D."/>
            <person name="Kubasova T."/>
            <person name="Cizek A."/>
            <person name="Rychlik I."/>
        </authorList>
    </citation>
    <scope>NUCLEOTIDE SEQUENCE [LARGE SCALE GENOMIC DNA]</scope>
    <source>
        <strain evidence="18">An67</strain>
    </source>
</reference>
<dbReference type="Proteomes" id="UP000260844">
    <property type="component" value="Unassembled WGS sequence"/>
</dbReference>
<reference evidence="2 17" key="1">
    <citation type="submission" date="2015-09" db="EMBL/GenBank/DDBJ databases">
        <authorList>
            <consortium name="Pathogen Informatics"/>
        </authorList>
    </citation>
    <scope>NUCLEOTIDE SEQUENCE [LARGE SCALE GENOMIC DNA]</scope>
    <source>
        <strain evidence="2 17">2789STDY5608791</strain>
    </source>
</reference>
<reference evidence="1 24" key="6">
    <citation type="submission" date="2019-06" db="EMBL/GenBank/DDBJ databases">
        <title>Complete genome sequence of Bacteroides uniformis NBRC 113350.</title>
        <authorList>
            <person name="Miura T."/>
            <person name="Furukawa M."/>
            <person name="Shimamura M."/>
            <person name="Ohyama Y."/>
            <person name="Yamazoe A."/>
            <person name="Kawasaki H."/>
        </authorList>
    </citation>
    <scope>NUCLEOTIDE SEQUENCE [LARGE SCALE GENOMIC DNA]</scope>
    <source>
        <strain evidence="1 24">NBRC 113350</strain>
    </source>
</reference>
<dbReference type="Proteomes" id="UP000196329">
    <property type="component" value="Unassembled WGS sequence"/>
</dbReference>
<dbReference type="EMBL" id="QSRK01000009">
    <property type="protein sequence ID" value="RGL14743.1"/>
    <property type="molecule type" value="Genomic_DNA"/>
</dbReference>
<evidence type="ECO:0000313" key="14">
    <source>
        <dbReference type="EMBL" id="RGS55238.1"/>
    </source>
</evidence>
<dbReference type="EMBL" id="QRZC01000033">
    <property type="protein sequence ID" value="RGV37968.1"/>
    <property type="molecule type" value="Genomic_DNA"/>
</dbReference>
<evidence type="ECO:0000313" key="5">
    <source>
        <dbReference type="EMBL" id="KAB4213088.1"/>
    </source>
</evidence>
<evidence type="ECO:0000313" key="21">
    <source>
        <dbReference type="Proteomes" id="UP000284022"/>
    </source>
</evidence>
<evidence type="ECO:0000313" key="17">
    <source>
        <dbReference type="Proteomes" id="UP000095419"/>
    </source>
</evidence>
<reference evidence="19 20" key="4">
    <citation type="submission" date="2018-08" db="EMBL/GenBank/DDBJ databases">
        <title>A genome reference for cultivated species of the human gut microbiota.</title>
        <authorList>
            <person name="Zou Y."/>
            <person name="Xue W."/>
            <person name="Luo G."/>
        </authorList>
    </citation>
    <scope>NUCLEOTIDE SEQUENCE [LARGE SCALE GENOMIC DNA]</scope>
    <source>
        <strain evidence="16 23">AF14-42</strain>
        <strain evidence="15 21">AF17-20</strain>
        <strain evidence="14 22">AF21-53</strain>
        <strain evidence="13 19">TF08-13</strain>
        <strain evidence="12 20">TM04-30</strain>
    </source>
</reference>
<dbReference type="Proteomes" id="UP001213309">
    <property type="component" value="Unassembled WGS sequence"/>
</dbReference>
<proteinExistence type="predicted"/>
<evidence type="ECO:0000313" key="25">
    <source>
        <dbReference type="Proteomes" id="UP000433928"/>
    </source>
</evidence>
<dbReference type="EMBL" id="JAWDEU010000002">
    <property type="protein sequence ID" value="MDU0245245.1"/>
    <property type="molecule type" value="Genomic_DNA"/>
</dbReference>
<evidence type="ECO:0000313" key="8">
    <source>
        <dbReference type="EMBL" id="MDC1794200.1"/>
    </source>
</evidence>
<evidence type="ECO:0000313" key="18">
    <source>
        <dbReference type="Proteomes" id="UP000196329"/>
    </source>
</evidence>
<accession>A0A139KCJ8</accession>
<organism evidence="14 22">
    <name type="scientific">Bacteroides uniformis</name>
    <dbReference type="NCBI Taxonomy" id="820"/>
    <lineage>
        <taxon>Bacteria</taxon>
        <taxon>Pseudomonadati</taxon>
        <taxon>Bacteroidota</taxon>
        <taxon>Bacteroidia</taxon>
        <taxon>Bacteroidales</taxon>
        <taxon>Bacteroidaceae</taxon>
        <taxon>Bacteroides</taxon>
    </lineage>
</organism>
<dbReference type="EMBL" id="QSPV01000010">
    <property type="protein sequence ID" value="RGJ92485.1"/>
    <property type="molecule type" value="Genomic_DNA"/>
</dbReference>
<dbReference type="GeneID" id="99752584"/>
<dbReference type="Proteomes" id="UP000284022">
    <property type="component" value="Unassembled WGS sequence"/>
</dbReference>
<reference evidence="8 30" key="8">
    <citation type="submission" date="2022-10" db="EMBL/GenBank/DDBJ databases">
        <title>Human gut microbiome strain richness.</title>
        <authorList>
            <person name="Chen-Liaw A."/>
        </authorList>
    </citation>
    <scope>NUCLEOTIDE SEQUENCE</scope>
    <source>
        <strain evidence="9">1001713st2_A4_1001713B170214_170313</strain>
        <strain evidence="8 30">D53st1_B1_D53t1_180928</strain>
    </source>
</reference>
<evidence type="ECO:0000313" key="7">
    <source>
        <dbReference type="EMBL" id="MBT8728057.1"/>
    </source>
</evidence>
<dbReference type="Proteomes" id="UP001196342">
    <property type="component" value="Unassembled WGS sequence"/>
</dbReference>
<dbReference type="Proteomes" id="UP000285343">
    <property type="component" value="Unassembled WGS sequence"/>
</dbReference>
<dbReference type="PATRIC" id="fig|820.27.peg.1072"/>
<dbReference type="Proteomes" id="UP000095419">
    <property type="component" value="Unassembled WGS sequence"/>
</dbReference>
<gene>
    <name evidence="11" type="ORF">B5G17_14655</name>
    <name evidence="1" type="ORF">Bun01g_30050</name>
    <name evidence="16" type="ORF">DWW14_19510</name>
    <name evidence="15" type="ORF">DWW83_09870</name>
    <name evidence="14" type="ORF">DWX87_09315</name>
    <name evidence="13" type="ORF">DXC80_07765</name>
    <name evidence="12" type="ORF">DXD40_12480</name>
    <name evidence="2" type="ORF">ERS417307_03591</name>
    <name evidence="6" type="ORF">GAP47_21125</name>
    <name evidence="5" type="ORF">GAP55_10735</name>
    <name evidence="4" type="ORF">GAQ34_07460</name>
    <name evidence="3" type="ORF">GAQ59_08415</name>
    <name evidence="7" type="ORF">JQN06_18180</name>
    <name evidence="8" type="ORF">POY73_08680</name>
    <name evidence="9" type="ORF">POZ24_13735</name>
    <name evidence="10" type="ORF">RVH16_11055</name>
</gene>
<reference evidence="10" key="9">
    <citation type="submission" date="2023-10" db="EMBL/GenBank/DDBJ databases">
        <title>Genome of Potential pathogenic bacteria in Crohn's disease.</title>
        <authorList>
            <person name="Rodriguez-Palacios A."/>
        </authorList>
    </citation>
    <scope>NUCLEOTIDE SEQUENCE</scope>
    <source>
        <strain evidence="10">CavFT-hAR50</strain>
    </source>
</reference>
<reference evidence="25 26" key="5">
    <citation type="journal article" date="2019" name="Nat. Med.">
        <title>A library of human gut bacterial isolates paired with longitudinal multiomics data enables mechanistic microbiome research.</title>
        <authorList>
            <person name="Poyet M."/>
            <person name="Groussin M."/>
            <person name="Gibbons S.M."/>
            <person name="Avila-Pacheco J."/>
            <person name="Jiang X."/>
            <person name="Kearney S.M."/>
            <person name="Perrotta A.R."/>
            <person name="Berdy B."/>
            <person name="Zhao S."/>
            <person name="Lieberman T.D."/>
            <person name="Swanson P.K."/>
            <person name="Smith M."/>
            <person name="Roesemann S."/>
            <person name="Alexander J.E."/>
            <person name="Rich S.A."/>
            <person name="Livny J."/>
            <person name="Vlamakis H."/>
            <person name="Clish C."/>
            <person name="Bullock K."/>
            <person name="Deik A."/>
            <person name="Scott J."/>
            <person name="Pierce K.A."/>
            <person name="Xavier R.J."/>
            <person name="Alm E.J."/>
        </authorList>
    </citation>
    <scope>NUCLEOTIDE SEQUENCE [LARGE SCALE GENOMIC DNA]</scope>
    <source>
        <strain evidence="5 28">BIOML-A11</strain>
        <strain evidence="4 26">BIOML-A21</strain>
        <strain evidence="3 25">BIOML-A27</strain>
        <strain evidence="6 27">BIOML-A5</strain>
    </source>
</reference>
<evidence type="ECO:0000313" key="24">
    <source>
        <dbReference type="Proteomes" id="UP000320533"/>
    </source>
</evidence>
<dbReference type="Proteomes" id="UP000462376">
    <property type="component" value="Unassembled WGS sequence"/>
</dbReference>
<dbReference type="Proteomes" id="UP000260795">
    <property type="component" value="Unassembled WGS sequence"/>
</dbReference>
<dbReference type="EMBL" id="WCTL01000035">
    <property type="protein sequence ID" value="KAB4229052.1"/>
    <property type="molecule type" value="Genomic_DNA"/>
</dbReference>
<dbReference type="Proteomes" id="UP000320533">
    <property type="component" value="Chromosome"/>
</dbReference>
<evidence type="ECO:0000313" key="27">
    <source>
        <dbReference type="Proteomes" id="UP000462376"/>
    </source>
</evidence>
<evidence type="ECO:0000313" key="22">
    <source>
        <dbReference type="Proteomes" id="UP000285283"/>
    </source>
</evidence>
<evidence type="ECO:0000313" key="30">
    <source>
        <dbReference type="Proteomes" id="UP001215818"/>
    </source>
</evidence>
<dbReference type="Proteomes" id="UP000466952">
    <property type="component" value="Unassembled WGS sequence"/>
</dbReference>
<dbReference type="Proteomes" id="UP000433928">
    <property type="component" value="Unassembled WGS sequence"/>
</dbReference>
<evidence type="ECO:0000313" key="20">
    <source>
        <dbReference type="Proteomes" id="UP000260844"/>
    </source>
</evidence>
<protein>
    <submittedName>
        <fullName evidence="14">Uncharacterized protein</fullName>
    </submittedName>
</protein>
<evidence type="ECO:0000313" key="10">
    <source>
        <dbReference type="EMBL" id="MDU0245245.1"/>
    </source>
</evidence>
<evidence type="ECO:0000313" key="3">
    <source>
        <dbReference type="EMBL" id="KAB4170266.1"/>
    </source>
</evidence>
<evidence type="ECO:0000313" key="4">
    <source>
        <dbReference type="EMBL" id="KAB4186185.1"/>
    </source>
</evidence>
<dbReference type="AlphaFoldDB" id="A0A139KCJ8"/>
<evidence type="ECO:0000313" key="13">
    <source>
        <dbReference type="EMBL" id="RGL14743.1"/>
    </source>
</evidence>
<dbReference type="EMBL" id="QRXV01000008">
    <property type="protein sequence ID" value="RGU39620.1"/>
    <property type="molecule type" value="Genomic_DNA"/>
</dbReference>
<evidence type="ECO:0000313" key="1">
    <source>
        <dbReference type="EMBL" id="BBK88635.1"/>
    </source>
</evidence>
<dbReference type="EMBL" id="JAQNRK010000007">
    <property type="protein sequence ID" value="MDC1794200.1"/>
    <property type="molecule type" value="Genomic_DNA"/>
</dbReference>
<dbReference type="STRING" id="820.ERS852554_03654"/>
<dbReference type="Proteomes" id="UP000285283">
    <property type="component" value="Unassembled WGS sequence"/>
</dbReference>
<name>A0A139KCJ8_BACUN</name>
<dbReference type="Proteomes" id="UP000442334">
    <property type="component" value="Unassembled WGS sequence"/>
</dbReference>
<keyword evidence="29" id="KW-1185">Reference proteome</keyword>
<dbReference type="EMBL" id="WCTR01000006">
    <property type="protein sequence ID" value="KAB4213088.1"/>
    <property type="molecule type" value="Genomic_DNA"/>
</dbReference>
<dbReference type="RefSeq" id="WP_005831106.1">
    <property type="nucleotide sequence ID" value="NZ_AP019724.1"/>
</dbReference>
<sequence length="218" mass="25513">MEKEMRPMTTEMLKKGYLLFPKALFEEQMNMKTGEKAADAFEAFVFVLTHVNYSTVTCNVRGHLFDCVRGESVLSLARWMEILGWPRNRTRYFFNKMFDAGIVERVANPYVMHIRIPDYDFLTGNARPKAAPRKKKAAPVAGVGEDFCIFWEKFHDITEHPKVNIGRARREWKKLTAGEKQRALDNIDEYYDHLNNQKYCKQAATYLADKSFENEYDD</sequence>
<reference evidence="7 29" key="7">
    <citation type="submission" date="2020-12" db="EMBL/GenBank/DDBJ databases">
        <title>Microorganisms.</title>
        <authorList>
            <person name="Matos J."/>
            <person name="Faleiro L."/>
            <person name="Duarte I."/>
        </authorList>
    </citation>
    <scope>NUCLEOTIDE SEQUENCE [LARGE SCALE GENOMIC DNA]</scope>
    <source>
        <strain evidence="7 29">PtFD3Pch2</strain>
    </source>
</reference>
<dbReference type="EMBL" id="QRVP01000006">
    <property type="protein sequence ID" value="RGS55238.1"/>
    <property type="molecule type" value="Genomic_DNA"/>
</dbReference>
<evidence type="ECO:0000313" key="16">
    <source>
        <dbReference type="EMBL" id="RGV37968.1"/>
    </source>
</evidence>
<dbReference type="EMBL" id="AP019724">
    <property type="protein sequence ID" value="BBK88635.1"/>
    <property type="molecule type" value="Genomic_DNA"/>
</dbReference>
<dbReference type="EMBL" id="NFHS01000007">
    <property type="protein sequence ID" value="OUN53583.1"/>
    <property type="molecule type" value="Genomic_DNA"/>
</dbReference>
<evidence type="ECO:0000313" key="12">
    <source>
        <dbReference type="EMBL" id="RGJ92485.1"/>
    </source>
</evidence>
<dbReference type="Proteomes" id="UP001215818">
    <property type="component" value="Unassembled WGS sequence"/>
</dbReference>
<dbReference type="EMBL" id="JAQNSG010000012">
    <property type="protein sequence ID" value="MDC1881075.1"/>
    <property type="molecule type" value="Genomic_DNA"/>
</dbReference>
<evidence type="ECO:0000313" key="28">
    <source>
        <dbReference type="Proteomes" id="UP000466952"/>
    </source>
</evidence>
<evidence type="ECO:0000313" key="23">
    <source>
        <dbReference type="Proteomes" id="UP000285343"/>
    </source>
</evidence>
<dbReference type="EMBL" id="JAFBJK010000006">
    <property type="protein sequence ID" value="MBT8728057.1"/>
    <property type="molecule type" value="Genomic_DNA"/>
</dbReference>
<evidence type="ECO:0000313" key="2">
    <source>
        <dbReference type="EMBL" id="CUP39354.1"/>
    </source>
</evidence>